<dbReference type="EMBL" id="JACHLI010000032">
    <property type="protein sequence ID" value="MBB4866852.1"/>
    <property type="molecule type" value="Genomic_DNA"/>
</dbReference>
<gene>
    <name evidence="1" type="ORF">HNP46_005759</name>
</gene>
<protein>
    <submittedName>
        <fullName evidence="1">Uncharacterized protein</fullName>
    </submittedName>
</protein>
<reference evidence="1 2" key="1">
    <citation type="submission" date="2020-08" db="EMBL/GenBank/DDBJ databases">
        <title>Functional genomics of gut bacteria from endangered species of beetles.</title>
        <authorList>
            <person name="Carlos-Shanley C."/>
        </authorList>
    </citation>
    <scope>NUCLEOTIDE SEQUENCE [LARGE SCALE GENOMIC DNA]</scope>
    <source>
        <strain evidence="1 2">S00179</strain>
    </source>
</reference>
<dbReference type="Proteomes" id="UP000566995">
    <property type="component" value="Unassembled WGS sequence"/>
</dbReference>
<evidence type="ECO:0000313" key="1">
    <source>
        <dbReference type="EMBL" id="MBB4866852.1"/>
    </source>
</evidence>
<evidence type="ECO:0000313" key="2">
    <source>
        <dbReference type="Proteomes" id="UP000566995"/>
    </source>
</evidence>
<dbReference type="RefSeq" id="WP_184595763.1">
    <property type="nucleotide sequence ID" value="NZ_JACHLI010000032.1"/>
</dbReference>
<dbReference type="AlphaFoldDB" id="A0A7W7KQ54"/>
<organism evidence="1 2">
    <name type="scientific">Pseudomonas nitroreducens</name>
    <dbReference type="NCBI Taxonomy" id="46680"/>
    <lineage>
        <taxon>Bacteria</taxon>
        <taxon>Pseudomonadati</taxon>
        <taxon>Pseudomonadota</taxon>
        <taxon>Gammaproteobacteria</taxon>
        <taxon>Pseudomonadales</taxon>
        <taxon>Pseudomonadaceae</taxon>
        <taxon>Pseudomonas</taxon>
    </lineage>
</organism>
<proteinExistence type="predicted"/>
<accession>A0A7W7KQ54</accession>
<comment type="caution">
    <text evidence="1">The sequence shown here is derived from an EMBL/GenBank/DDBJ whole genome shotgun (WGS) entry which is preliminary data.</text>
</comment>
<name>A0A7W7KQ54_PSENT</name>
<sequence>MEFLEFVAEVASRPEFVAEFNRLTNSNVTFTDDRTPLERAIDKVTGRQAEMDANEQEDVVNFVSFCLFDLWPQVPQELKSPAYAIH</sequence>